<dbReference type="EMBL" id="AFBN01000050">
    <property type="protein sequence ID" value="EGF55761.1"/>
    <property type="molecule type" value="Genomic_DNA"/>
</dbReference>
<gene>
    <name evidence="1" type="ORF">HMPREF9446_02584</name>
</gene>
<protein>
    <submittedName>
        <fullName evidence="1">Uncharacterized protein</fullName>
    </submittedName>
</protein>
<evidence type="ECO:0000313" key="2">
    <source>
        <dbReference type="Proteomes" id="UP000003416"/>
    </source>
</evidence>
<evidence type="ECO:0000313" key="1">
    <source>
        <dbReference type="EMBL" id="EGF55761.1"/>
    </source>
</evidence>
<proteinExistence type="predicted"/>
<accession>F3PV10</accession>
<keyword evidence="2" id="KW-1185">Reference proteome</keyword>
<dbReference type="Proteomes" id="UP000003416">
    <property type="component" value="Unassembled WGS sequence"/>
</dbReference>
<reference evidence="1 2" key="1">
    <citation type="submission" date="2011-02" db="EMBL/GenBank/DDBJ databases">
        <authorList>
            <person name="Weinstock G."/>
            <person name="Sodergren E."/>
            <person name="Clifton S."/>
            <person name="Fulton L."/>
            <person name="Fulton B."/>
            <person name="Courtney L."/>
            <person name="Fronick C."/>
            <person name="Harrison M."/>
            <person name="Strong C."/>
            <person name="Farmer C."/>
            <person name="Delahaunty K."/>
            <person name="Markovic C."/>
            <person name="Hall O."/>
            <person name="Minx P."/>
            <person name="Tomlinson C."/>
            <person name="Mitreva M."/>
            <person name="Hou S."/>
            <person name="Chen J."/>
            <person name="Wollam A."/>
            <person name="Pepin K.H."/>
            <person name="Johnson M."/>
            <person name="Bhonagiri V."/>
            <person name="Zhang X."/>
            <person name="Suruliraj S."/>
            <person name="Warren W."/>
            <person name="Chinwalla A."/>
            <person name="Mardis E.R."/>
            <person name="Wilson R.K."/>
        </authorList>
    </citation>
    <scope>NUCLEOTIDE SEQUENCE [LARGE SCALE GENOMIC DNA]</scope>
    <source>
        <strain evidence="1 2">YIT 12057</strain>
    </source>
</reference>
<sequence length="52" mass="5922">MHRDTVRKGCVLAFFSVVASYSNLSTYHFKSANLAVFPIYDIYLQAVLTLYS</sequence>
<dbReference type="HOGENOM" id="CLU_3076690_0_0_10"/>
<dbReference type="AlphaFoldDB" id="F3PV10"/>
<comment type="caution">
    <text evidence="1">The sequence shown here is derived from an EMBL/GenBank/DDBJ whole genome shotgun (WGS) entry which is preliminary data.</text>
</comment>
<name>F3PV10_9BACE</name>
<organism evidence="1 2">
    <name type="scientific">Bacteroides fluxus YIT 12057</name>
    <dbReference type="NCBI Taxonomy" id="763034"/>
    <lineage>
        <taxon>Bacteria</taxon>
        <taxon>Pseudomonadati</taxon>
        <taxon>Bacteroidota</taxon>
        <taxon>Bacteroidia</taxon>
        <taxon>Bacteroidales</taxon>
        <taxon>Bacteroidaceae</taxon>
        <taxon>Bacteroides</taxon>
    </lineage>
</organism>